<dbReference type="InterPro" id="IPR007838">
    <property type="entry name" value="Cell_div_ZapA-like"/>
</dbReference>
<dbReference type="GO" id="GO:0030428">
    <property type="term" value="C:cell septum"/>
    <property type="evidence" value="ECO:0007669"/>
    <property type="project" value="TreeGrafter"/>
</dbReference>
<organism evidence="12 13">
    <name type="scientific">Acidiferrobacter thiooxydans</name>
    <dbReference type="NCBI Taxonomy" id="163359"/>
    <lineage>
        <taxon>Bacteria</taxon>
        <taxon>Pseudomonadati</taxon>
        <taxon>Pseudomonadota</taxon>
        <taxon>Gammaproteobacteria</taxon>
        <taxon>Acidiferrobacterales</taxon>
        <taxon>Acidiferrobacteraceae</taxon>
        <taxon>Acidiferrobacter</taxon>
    </lineage>
</organism>
<keyword evidence="6" id="KW-0175">Coiled coil</keyword>
<evidence type="ECO:0000256" key="5">
    <source>
        <dbReference type="ARBA" id="ARBA00022618"/>
    </source>
</evidence>
<dbReference type="Gene3D" id="1.20.5.50">
    <property type="match status" value="1"/>
</dbReference>
<evidence type="ECO:0000313" key="12">
    <source>
        <dbReference type="EMBL" id="RCN58487.1"/>
    </source>
</evidence>
<evidence type="ECO:0000256" key="10">
    <source>
        <dbReference type="ARBA" id="ARBA00026068"/>
    </source>
</evidence>
<gene>
    <name evidence="12" type="ORF">C4900_01445</name>
</gene>
<evidence type="ECO:0000256" key="11">
    <source>
        <dbReference type="ARBA" id="ARBA00033158"/>
    </source>
</evidence>
<protein>
    <recommendedName>
        <fullName evidence="3">Cell division protein ZapA</fullName>
    </recommendedName>
    <alternativeName>
        <fullName evidence="11">Z ring-associated protein ZapA</fullName>
    </alternativeName>
</protein>
<evidence type="ECO:0000256" key="8">
    <source>
        <dbReference type="ARBA" id="ARBA00023306"/>
    </source>
</evidence>
<evidence type="ECO:0000256" key="2">
    <source>
        <dbReference type="ARBA" id="ARBA00010074"/>
    </source>
</evidence>
<comment type="subunit">
    <text evidence="10">Homodimer. Interacts with FtsZ.</text>
</comment>
<dbReference type="InterPro" id="IPR036192">
    <property type="entry name" value="Cell_div_ZapA-like_sf"/>
</dbReference>
<dbReference type="Proteomes" id="UP000253250">
    <property type="component" value="Unassembled WGS sequence"/>
</dbReference>
<keyword evidence="5 12" id="KW-0132">Cell division</keyword>
<dbReference type="PANTHER" id="PTHR34981">
    <property type="entry name" value="CELL DIVISION PROTEIN ZAPA"/>
    <property type="match status" value="1"/>
</dbReference>
<dbReference type="InterPro" id="IPR042233">
    <property type="entry name" value="Cell_div_ZapA_N"/>
</dbReference>
<dbReference type="RefSeq" id="WP_065971947.1">
    <property type="nucleotide sequence ID" value="NZ_CP080624.1"/>
</dbReference>
<comment type="subcellular location">
    <subcellularLocation>
        <location evidence="1">Cytoplasm</location>
    </subcellularLocation>
</comment>
<keyword evidence="13" id="KW-1185">Reference proteome</keyword>
<comment type="function">
    <text evidence="9">Activator of cell division through the inhibition of FtsZ GTPase activity, therefore promoting FtsZ assembly into bundles of protofilaments necessary for the formation of the division Z ring. It is recruited early at mid-cell but it is not essential for cell division.</text>
</comment>
<proteinExistence type="inferred from homology"/>
<keyword evidence="7" id="KW-0717">Septation</keyword>
<comment type="similarity">
    <text evidence="2">Belongs to the ZapA family. Type 1 subfamily.</text>
</comment>
<reference evidence="12 13" key="1">
    <citation type="submission" date="2018-02" db="EMBL/GenBank/DDBJ databases">
        <title>Insights into the biology of acidophilic members of the Acidiferrobacteraceae family derived from comparative genomic analyses.</title>
        <authorList>
            <person name="Issotta F."/>
            <person name="Thyssen C."/>
            <person name="Mena C."/>
            <person name="Moya A."/>
            <person name="Bellenberg S."/>
            <person name="Sproer C."/>
            <person name="Covarrubias P.C."/>
            <person name="Sand W."/>
            <person name="Quatrini R."/>
            <person name="Vera M."/>
        </authorList>
    </citation>
    <scope>NUCLEOTIDE SEQUENCE [LARGE SCALE GENOMIC DNA]</scope>
    <source>
        <strain evidence="13">m-1</strain>
    </source>
</reference>
<dbReference type="GO" id="GO:0000921">
    <property type="term" value="P:septin ring assembly"/>
    <property type="evidence" value="ECO:0007669"/>
    <property type="project" value="TreeGrafter"/>
</dbReference>
<keyword evidence="4" id="KW-0963">Cytoplasm</keyword>
<dbReference type="GO" id="GO:0032153">
    <property type="term" value="C:cell division site"/>
    <property type="evidence" value="ECO:0007669"/>
    <property type="project" value="TreeGrafter"/>
</dbReference>
<dbReference type="GO" id="GO:0005829">
    <property type="term" value="C:cytosol"/>
    <property type="evidence" value="ECO:0007669"/>
    <property type="project" value="TreeGrafter"/>
</dbReference>
<dbReference type="EMBL" id="PSYR01000001">
    <property type="protein sequence ID" value="RCN58487.1"/>
    <property type="molecule type" value="Genomic_DNA"/>
</dbReference>
<dbReference type="OrthoDB" id="5772359at2"/>
<name>A0A1C2FYC2_9GAMM</name>
<dbReference type="Pfam" id="PF05164">
    <property type="entry name" value="ZapA"/>
    <property type="match status" value="1"/>
</dbReference>
<evidence type="ECO:0000256" key="6">
    <source>
        <dbReference type="ARBA" id="ARBA00023054"/>
    </source>
</evidence>
<dbReference type="STRING" id="163359.A9R16_03580"/>
<dbReference type="AlphaFoldDB" id="A0A1C2FYC2"/>
<dbReference type="PANTHER" id="PTHR34981:SF1">
    <property type="entry name" value="CELL DIVISION PROTEIN ZAPA"/>
    <property type="match status" value="1"/>
</dbReference>
<dbReference type="SUPFAM" id="SSF102829">
    <property type="entry name" value="Cell division protein ZapA-like"/>
    <property type="match status" value="1"/>
</dbReference>
<evidence type="ECO:0000256" key="1">
    <source>
        <dbReference type="ARBA" id="ARBA00004496"/>
    </source>
</evidence>
<dbReference type="GO" id="GO:0043093">
    <property type="term" value="P:FtsZ-dependent cytokinesis"/>
    <property type="evidence" value="ECO:0007669"/>
    <property type="project" value="TreeGrafter"/>
</dbReference>
<accession>A0A1C2FYC2</accession>
<evidence type="ECO:0000313" key="13">
    <source>
        <dbReference type="Proteomes" id="UP000253250"/>
    </source>
</evidence>
<comment type="caution">
    <text evidence="12">The sequence shown here is derived from an EMBL/GenBank/DDBJ whole genome shotgun (WGS) entry which is preliminary data.</text>
</comment>
<evidence type="ECO:0000256" key="7">
    <source>
        <dbReference type="ARBA" id="ARBA00023210"/>
    </source>
</evidence>
<keyword evidence="8" id="KW-0131">Cell cycle</keyword>
<evidence type="ECO:0000256" key="4">
    <source>
        <dbReference type="ARBA" id="ARBA00022490"/>
    </source>
</evidence>
<dbReference type="Gene3D" id="3.30.160.880">
    <property type="entry name" value="Cell division protein ZapA protomer, N-terminal domain"/>
    <property type="match status" value="1"/>
</dbReference>
<evidence type="ECO:0000256" key="3">
    <source>
        <dbReference type="ARBA" id="ARBA00015195"/>
    </source>
</evidence>
<sequence length="104" mass="11871">MTGPKETIHISVLGKEFAVSCPEDEREALIKAARYVDLRMQEGQRGGRTVSMERHAVMAALNMAYELLRLREQSVSTSAEWIKRVEGLTDKVEQVLRDELKERP</sequence>
<evidence type="ECO:0000256" key="9">
    <source>
        <dbReference type="ARBA" id="ARBA00024910"/>
    </source>
</evidence>
<dbReference type="GO" id="GO:0000917">
    <property type="term" value="P:division septum assembly"/>
    <property type="evidence" value="ECO:0007669"/>
    <property type="project" value="UniProtKB-KW"/>
</dbReference>